<comment type="cofactor">
    <cofactor evidence="1">
        <name>FMN</name>
        <dbReference type="ChEBI" id="CHEBI:58210"/>
    </cofactor>
</comment>
<evidence type="ECO:0000259" key="6">
    <source>
        <dbReference type="Pfam" id="PF01207"/>
    </source>
</evidence>
<evidence type="ECO:0000256" key="3">
    <source>
        <dbReference type="ARBA" id="ARBA00022643"/>
    </source>
</evidence>
<evidence type="ECO:0000256" key="1">
    <source>
        <dbReference type="ARBA" id="ARBA00001917"/>
    </source>
</evidence>
<dbReference type="InterPro" id="IPR035587">
    <property type="entry name" value="DUS-like_FMN-bd"/>
</dbReference>
<keyword evidence="4" id="KW-0819">tRNA processing</keyword>
<evidence type="ECO:0000313" key="8">
    <source>
        <dbReference type="RefSeq" id="XP_002739522.1"/>
    </source>
</evidence>
<protein>
    <submittedName>
        <fullName evidence="8">tRNA-dihydrouridine(20a/20b) synthase [NAD(P)+]-like isoform X1</fullName>
    </submittedName>
    <submittedName>
        <fullName evidence="9">tRNA-dihydrouridine(20a/20b) synthase [NAD(P)+]-like isoform X2</fullName>
    </submittedName>
</protein>
<proteinExistence type="predicted"/>
<feature type="domain" description="DUS-like FMN-binding" evidence="6">
    <location>
        <begin position="37"/>
        <end position="299"/>
    </location>
</feature>
<dbReference type="Proteomes" id="UP000694865">
    <property type="component" value="Unplaced"/>
</dbReference>
<dbReference type="PROSITE" id="PS01136">
    <property type="entry name" value="UPF0034"/>
    <property type="match status" value="1"/>
</dbReference>
<keyword evidence="2" id="KW-0285">Flavoprotein</keyword>
<evidence type="ECO:0000256" key="2">
    <source>
        <dbReference type="ARBA" id="ARBA00022630"/>
    </source>
</evidence>
<organism evidence="7 8">
    <name type="scientific">Saccoglossus kowalevskii</name>
    <name type="common">Acorn worm</name>
    <dbReference type="NCBI Taxonomy" id="10224"/>
    <lineage>
        <taxon>Eukaryota</taxon>
        <taxon>Metazoa</taxon>
        <taxon>Hemichordata</taxon>
        <taxon>Enteropneusta</taxon>
        <taxon>Harrimaniidae</taxon>
        <taxon>Saccoglossus</taxon>
    </lineage>
</organism>
<gene>
    <name evidence="8 9" type="primary">LOC100374793</name>
</gene>
<dbReference type="RefSeq" id="XP_002739522.1">
    <property type="nucleotide sequence ID" value="XM_002739476.2"/>
</dbReference>
<dbReference type="SUPFAM" id="SSF51395">
    <property type="entry name" value="FMN-linked oxidoreductases"/>
    <property type="match status" value="1"/>
</dbReference>
<dbReference type="GeneID" id="100374793"/>
<keyword evidence="7" id="KW-1185">Reference proteome</keyword>
<keyword evidence="3" id="KW-0288">FMN</keyword>
<dbReference type="RefSeq" id="XP_006822457.1">
    <property type="nucleotide sequence ID" value="XM_006822394.1"/>
</dbReference>
<evidence type="ECO:0000313" key="9">
    <source>
        <dbReference type="RefSeq" id="XP_006822457.1"/>
    </source>
</evidence>
<evidence type="ECO:0000313" key="7">
    <source>
        <dbReference type="Proteomes" id="UP000694865"/>
    </source>
</evidence>
<keyword evidence="5" id="KW-0560">Oxidoreductase</keyword>
<sequence>MASFDDCNESSNTTMPCRPRVSVQEMLKNDKVLNISAPMVRYSKLAFRTLVRKYGCDVTFTPMIVSDSFIKSIKARDNEFSTHKGDQPLIVQFAANNTKDFVTATELIAPFADGVDLNCGCPQRWAMANGFGANLIKHPELVKDMVQQTRNKIQDEKFSVSIKIRLRHNLRDTLDLCQKAEHAGVSWITVHGRTTEQRTEPVNYEDIKIIKENLSIPVIANGDVKSLKDVNRVHELTKVDGVMAARGMLHNPAMYAGYEFTPLECIQDWVDISLQLGTQFQCFHHHLIQMMEHVTSKADKRIFNTLSNVPAVLDYLQEHYQVSYNPARFHHQLNKSQNMWKPEKINKHKPMLNVDDYNIGDTFISVV</sequence>
<name>A0ABM0GXI1_SACKO</name>
<reference evidence="8 9" key="1">
    <citation type="submission" date="2025-05" db="UniProtKB">
        <authorList>
            <consortium name="RefSeq"/>
        </authorList>
    </citation>
    <scope>IDENTIFICATION</scope>
    <source>
        <tissue evidence="8 9">Testes</tissue>
    </source>
</reference>
<dbReference type="CDD" id="cd02801">
    <property type="entry name" value="DUS_like_FMN"/>
    <property type="match status" value="1"/>
</dbReference>
<dbReference type="Pfam" id="PF01207">
    <property type="entry name" value="Dus"/>
    <property type="match status" value="1"/>
</dbReference>
<dbReference type="Gene3D" id="3.20.20.70">
    <property type="entry name" value="Aldolase class I"/>
    <property type="match status" value="1"/>
</dbReference>
<dbReference type="PANTHER" id="PTHR11082">
    <property type="entry name" value="TRNA-DIHYDROURIDINE SYNTHASE"/>
    <property type="match status" value="1"/>
</dbReference>
<accession>A0ABM0GXI1</accession>
<dbReference type="PANTHER" id="PTHR11082:SF31">
    <property type="entry name" value="TRNA-DIHYDROURIDINE(20A_20B) SYNTHASE [NAD(P)+]-LIKE"/>
    <property type="match status" value="1"/>
</dbReference>
<evidence type="ECO:0000256" key="4">
    <source>
        <dbReference type="ARBA" id="ARBA00022694"/>
    </source>
</evidence>
<dbReference type="InterPro" id="IPR013785">
    <property type="entry name" value="Aldolase_TIM"/>
</dbReference>
<dbReference type="InterPro" id="IPR018517">
    <property type="entry name" value="tRNA_hU_synthase_CS"/>
</dbReference>
<evidence type="ECO:0000256" key="5">
    <source>
        <dbReference type="ARBA" id="ARBA00023002"/>
    </source>
</evidence>